<dbReference type="InterPro" id="IPR042175">
    <property type="entry name" value="Cell/Rod_MreC_2"/>
</dbReference>
<dbReference type="AlphaFoldDB" id="A0A972FG80"/>
<dbReference type="InterPro" id="IPR007221">
    <property type="entry name" value="MreC"/>
</dbReference>
<reference evidence="9" key="1">
    <citation type="submission" date="2019-12" db="EMBL/GenBank/DDBJ databases">
        <title>Comparative genomics gives insights into the taxonomy of the Azoarcus-Aromatoleum group and reveals separate origins of nif in the plant-associated Azoarcus and non-plant-associated Aromatoleum sub-groups.</title>
        <authorList>
            <person name="Lafos M."/>
            <person name="Maluk M."/>
            <person name="Batista M."/>
            <person name="Junghare M."/>
            <person name="Carmona M."/>
            <person name="Faoro H."/>
            <person name="Cruz L.M."/>
            <person name="Battistoni F."/>
            <person name="De Souza E."/>
            <person name="Pedrosa F."/>
            <person name="Chen W.-M."/>
            <person name="Poole P.S."/>
            <person name="Dixon R.A."/>
            <person name="James E.K."/>
        </authorList>
    </citation>
    <scope>NUCLEOTIDE SEQUENCE</scope>
    <source>
        <strain evidence="9">NSC3</strain>
    </source>
</reference>
<dbReference type="RefSeq" id="WP_168986563.1">
    <property type="nucleotide sequence ID" value="NZ_CAWPHM010000308.1"/>
</dbReference>
<evidence type="ECO:0000313" key="9">
    <source>
        <dbReference type="EMBL" id="NMG01771.1"/>
    </source>
</evidence>
<keyword evidence="10" id="KW-1185">Reference proteome</keyword>
<evidence type="ECO:0000256" key="4">
    <source>
        <dbReference type="ARBA" id="ARBA00032089"/>
    </source>
</evidence>
<evidence type="ECO:0000256" key="3">
    <source>
        <dbReference type="ARBA" id="ARBA00022960"/>
    </source>
</evidence>
<keyword evidence="7" id="KW-0812">Transmembrane</keyword>
<dbReference type="InterPro" id="IPR055342">
    <property type="entry name" value="MreC_beta-barrel_core"/>
</dbReference>
<evidence type="ECO:0000256" key="6">
    <source>
        <dbReference type="SAM" id="MobiDB-lite"/>
    </source>
</evidence>
<comment type="caution">
    <text evidence="9">The sequence shown here is derived from an EMBL/GenBank/DDBJ whole genome shotgun (WGS) entry which is preliminary data.</text>
</comment>
<dbReference type="PANTHER" id="PTHR34138:SF1">
    <property type="entry name" value="CELL SHAPE-DETERMINING PROTEIN MREC"/>
    <property type="match status" value="1"/>
</dbReference>
<evidence type="ECO:0000256" key="5">
    <source>
        <dbReference type="PIRNR" id="PIRNR038471"/>
    </source>
</evidence>
<evidence type="ECO:0000256" key="1">
    <source>
        <dbReference type="ARBA" id="ARBA00009369"/>
    </source>
</evidence>
<dbReference type="Pfam" id="PF04085">
    <property type="entry name" value="MreC"/>
    <property type="match status" value="1"/>
</dbReference>
<gene>
    <name evidence="9" type="primary">mreC</name>
    <name evidence="9" type="ORF">GPA21_02125</name>
</gene>
<evidence type="ECO:0000259" key="8">
    <source>
        <dbReference type="Pfam" id="PF04085"/>
    </source>
</evidence>
<dbReference type="Gene3D" id="2.40.10.350">
    <property type="entry name" value="Rod shape-determining protein MreC, domain 2"/>
    <property type="match status" value="1"/>
</dbReference>
<feature type="transmembrane region" description="Helical" evidence="7">
    <location>
        <begin position="20"/>
        <end position="39"/>
    </location>
</feature>
<dbReference type="PIRSF" id="PIRSF038471">
    <property type="entry name" value="MreC"/>
    <property type="match status" value="1"/>
</dbReference>
<dbReference type="PANTHER" id="PTHR34138">
    <property type="entry name" value="CELL SHAPE-DETERMINING PROTEIN MREC"/>
    <property type="match status" value="1"/>
</dbReference>
<organism evidence="9 10">
    <name type="scientific">Azoarcus taiwanensis</name>
    <dbReference type="NCBI Taxonomy" id="666964"/>
    <lineage>
        <taxon>Bacteria</taxon>
        <taxon>Pseudomonadati</taxon>
        <taxon>Pseudomonadota</taxon>
        <taxon>Betaproteobacteria</taxon>
        <taxon>Rhodocyclales</taxon>
        <taxon>Zoogloeaceae</taxon>
        <taxon>Azoarcus</taxon>
    </lineage>
</organism>
<feature type="region of interest" description="Disordered" evidence="6">
    <location>
        <begin position="279"/>
        <end position="315"/>
    </location>
</feature>
<evidence type="ECO:0000256" key="2">
    <source>
        <dbReference type="ARBA" id="ARBA00013855"/>
    </source>
</evidence>
<sequence length="315" mass="34138">MSLAGHQSPPFFQRGLSPFARLLVFVALSLFILVADLRFRYLEVVRQGLSVVTHPLQLAAAAPVDFVRNAAVYFATLVEVQVENADLRRSQLEAAQRLLRFEQIERENQELRRLLMMSRSVAVHSLAAEILYDAPDPFARTVIIDKGGHHGVATGLAVVDANGMIGQVTRVYPIQSEVTLITDKEQSVPVQVERTGQRGVLVGGGKGPMELRHMPAESDIVAGDRLVTSGLDGFFLAGLPVAEVTLVVRDGEVFLTVFGEPLARVERAIQVLVLGRAEPAPSRPRASEAIPISADDLVDEAQASVEPEPDAEGAQ</sequence>
<accession>A0A972FG80</accession>
<evidence type="ECO:0000256" key="7">
    <source>
        <dbReference type="SAM" id="Phobius"/>
    </source>
</evidence>
<dbReference type="InterPro" id="IPR042177">
    <property type="entry name" value="Cell/Rod_1"/>
</dbReference>
<dbReference type="EMBL" id="WTVM01000007">
    <property type="protein sequence ID" value="NMG01771.1"/>
    <property type="molecule type" value="Genomic_DNA"/>
</dbReference>
<keyword evidence="7" id="KW-1133">Transmembrane helix</keyword>
<dbReference type="Proteomes" id="UP000599523">
    <property type="component" value="Unassembled WGS sequence"/>
</dbReference>
<dbReference type="NCBIfam" id="TIGR00219">
    <property type="entry name" value="mreC"/>
    <property type="match status" value="1"/>
</dbReference>
<dbReference type="GO" id="GO:0008360">
    <property type="term" value="P:regulation of cell shape"/>
    <property type="evidence" value="ECO:0007669"/>
    <property type="project" value="UniProtKB-KW"/>
</dbReference>
<dbReference type="Gene3D" id="2.40.10.340">
    <property type="entry name" value="Rod shape-determining protein MreC, domain 1"/>
    <property type="match status" value="1"/>
</dbReference>
<proteinExistence type="inferred from homology"/>
<comment type="similarity">
    <text evidence="1 5">Belongs to the MreC family.</text>
</comment>
<evidence type="ECO:0000313" key="10">
    <source>
        <dbReference type="Proteomes" id="UP000599523"/>
    </source>
</evidence>
<keyword evidence="3 5" id="KW-0133">Cell shape</keyword>
<name>A0A972FG80_9RHOO</name>
<protein>
    <recommendedName>
        <fullName evidence="2 5">Cell shape-determining protein MreC</fullName>
    </recommendedName>
    <alternativeName>
        <fullName evidence="4 5">Cell shape protein MreC</fullName>
    </alternativeName>
</protein>
<keyword evidence="7" id="KW-0472">Membrane</keyword>
<feature type="domain" description="Rod shape-determining protein MreC beta-barrel core" evidence="8">
    <location>
        <begin position="130"/>
        <end position="274"/>
    </location>
</feature>
<comment type="function">
    <text evidence="5">Involved in formation and maintenance of cell shape.</text>
</comment>
<dbReference type="GO" id="GO:0005886">
    <property type="term" value="C:plasma membrane"/>
    <property type="evidence" value="ECO:0007669"/>
    <property type="project" value="TreeGrafter"/>
</dbReference>